<accession>A0A433QVK0</accession>
<keyword evidence="2" id="KW-1185">Reference proteome</keyword>
<evidence type="ECO:0000313" key="1">
    <source>
        <dbReference type="EMBL" id="RUS33788.1"/>
    </source>
</evidence>
<protein>
    <submittedName>
        <fullName evidence="1">Uncharacterized protein</fullName>
    </submittedName>
</protein>
<dbReference type="Proteomes" id="UP000274822">
    <property type="component" value="Unassembled WGS sequence"/>
</dbReference>
<proteinExistence type="predicted"/>
<reference evidence="1 2" key="1">
    <citation type="journal article" date="2018" name="New Phytol.">
        <title>Phylogenomics of Endogonaceae and evolution of mycorrhizas within Mucoromycota.</title>
        <authorList>
            <person name="Chang Y."/>
            <person name="Desiro A."/>
            <person name="Na H."/>
            <person name="Sandor L."/>
            <person name="Lipzen A."/>
            <person name="Clum A."/>
            <person name="Barry K."/>
            <person name="Grigoriev I.V."/>
            <person name="Martin F.M."/>
            <person name="Stajich J.E."/>
            <person name="Smith M.E."/>
            <person name="Bonito G."/>
            <person name="Spatafora J.W."/>
        </authorList>
    </citation>
    <scope>NUCLEOTIDE SEQUENCE [LARGE SCALE GENOMIC DNA]</scope>
    <source>
        <strain evidence="1 2">AD002</strain>
    </source>
</reference>
<name>A0A433QVK0_9FUNG</name>
<sequence length="121" mass="13555">MLILTPATYEQFFSTPLYAEEYQMNVNIRAFDLRAVPITQNGNRIYVVETGALPEMHGWKGYVHEILLTNIEVWLKKSFQSVGGGQEVGHVILIRLDANSGDACCDSKCRWISGEVFSGKA</sequence>
<evidence type="ECO:0000313" key="2">
    <source>
        <dbReference type="Proteomes" id="UP000274822"/>
    </source>
</evidence>
<comment type="caution">
    <text evidence="1">The sequence shown here is derived from an EMBL/GenBank/DDBJ whole genome shotgun (WGS) entry which is preliminary data.</text>
</comment>
<gene>
    <name evidence="1" type="ORF">BC938DRAFT_483932</name>
</gene>
<organism evidence="1 2">
    <name type="scientific">Jimgerdemannia flammicorona</name>
    <dbReference type="NCBI Taxonomy" id="994334"/>
    <lineage>
        <taxon>Eukaryota</taxon>
        <taxon>Fungi</taxon>
        <taxon>Fungi incertae sedis</taxon>
        <taxon>Mucoromycota</taxon>
        <taxon>Mucoromycotina</taxon>
        <taxon>Endogonomycetes</taxon>
        <taxon>Endogonales</taxon>
        <taxon>Endogonaceae</taxon>
        <taxon>Jimgerdemannia</taxon>
    </lineage>
</organism>
<dbReference type="AlphaFoldDB" id="A0A433QVK0"/>
<dbReference type="EMBL" id="RBNJ01000939">
    <property type="protein sequence ID" value="RUS33788.1"/>
    <property type="molecule type" value="Genomic_DNA"/>
</dbReference>